<accession>A0AAV0IRN3</accession>
<dbReference type="AlphaFoldDB" id="A0AAV0IRN3"/>
<dbReference type="Gene3D" id="1.20.5.190">
    <property type="match status" value="1"/>
</dbReference>
<dbReference type="PROSITE" id="PS50096">
    <property type="entry name" value="IQ"/>
    <property type="match status" value="2"/>
</dbReference>
<evidence type="ECO:0000256" key="3">
    <source>
        <dbReference type="ARBA" id="ARBA00024378"/>
    </source>
</evidence>
<organism evidence="6 7">
    <name type="scientific">Linum tenue</name>
    <dbReference type="NCBI Taxonomy" id="586396"/>
    <lineage>
        <taxon>Eukaryota</taxon>
        <taxon>Viridiplantae</taxon>
        <taxon>Streptophyta</taxon>
        <taxon>Embryophyta</taxon>
        <taxon>Tracheophyta</taxon>
        <taxon>Spermatophyta</taxon>
        <taxon>Magnoliopsida</taxon>
        <taxon>eudicotyledons</taxon>
        <taxon>Gunneridae</taxon>
        <taxon>Pentapetalae</taxon>
        <taxon>rosids</taxon>
        <taxon>fabids</taxon>
        <taxon>Malpighiales</taxon>
        <taxon>Linaceae</taxon>
        <taxon>Linum</taxon>
    </lineage>
</organism>
<gene>
    <name evidence="6" type="ORF">LITE_LOCUS10263</name>
</gene>
<dbReference type="InterPro" id="IPR000048">
    <property type="entry name" value="IQ_motif_EF-hand-BS"/>
</dbReference>
<feature type="compositionally biased region" description="Polar residues" evidence="4">
    <location>
        <begin position="603"/>
        <end position="622"/>
    </location>
</feature>
<dbReference type="PANTHER" id="PTHR32295">
    <property type="entry name" value="IQ-DOMAIN 5-RELATED"/>
    <property type="match status" value="1"/>
</dbReference>
<dbReference type="Pfam" id="PF13178">
    <property type="entry name" value="DUF4005"/>
    <property type="match status" value="1"/>
</dbReference>
<feature type="region of interest" description="Disordered" evidence="4">
    <location>
        <begin position="20"/>
        <end position="41"/>
    </location>
</feature>
<evidence type="ECO:0000313" key="6">
    <source>
        <dbReference type="EMBL" id="CAI0399353.1"/>
    </source>
</evidence>
<feature type="compositionally biased region" description="Polar residues" evidence="4">
    <location>
        <begin position="306"/>
        <end position="318"/>
    </location>
</feature>
<feature type="domain" description="DUF4005" evidence="5">
    <location>
        <begin position="556"/>
        <end position="621"/>
    </location>
</feature>
<dbReference type="InterPro" id="IPR025064">
    <property type="entry name" value="DUF4005"/>
</dbReference>
<dbReference type="PANTHER" id="PTHR32295:SF281">
    <property type="entry name" value="PROTEIN IQ-DOMAIN 31"/>
    <property type="match status" value="1"/>
</dbReference>
<name>A0AAV0IRN3_9ROSI</name>
<dbReference type="Pfam" id="PF00612">
    <property type="entry name" value="IQ"/>
    <property type="match status" value="2"/>
</dbReference>
<dbReference type="Proteomes" id="UP001154282">
    <property type="component" value="Unassembled WGS sequence"/>
</dbReference>
<dbReference type="SMART" id="SM00015">
    <property type="entry name" value="IQ"/>
    <property type="match status" value="2"/>
</dbReference>
<comment type="subunit">
    <text evidence="3">Binds to multiple calmodulin (CaM) in the presence of Ca(2+) and CaM-like proteins.</text>
</comment>
<proteinExistence type="inferred from homology"/>
<feature type="region of interest" description="Disordered" evidence="4">
    <location>
        <begin position="68"/>
        <end position="97"/>
    </location>
</feature>
<feature type="region of interest" description="Disordered" evidence="4">
    <location>
        <begin position="266"/>
        <end position="345"/>
    </location>
</feature>
<comment type="similarity">
    <text evidence="2">Belongs to the IQD family.</text>
</comment>
<sequence>MGKSVKSPARWIKAVLFGKKSASKSSGGKGRERGSNEKEILASAKESDADITLISSVVSQTNPNFLDEVERREEPENKENVNPPHEGGVMLSGNQDSNLQGSEIEEVTCDPEKIKEEKAATVAQAAFRGYLARRAFRALKGIIRLQALIRGHLVRRQAVATLCSMLGIVKLQAVARGRIVRNSDIGQEIHRIYIFVKARDGKAVDAAGVHVSVLVAKRSTNAFVRKLVLSSPTVMPLRLSYEPAQPNSVPNWLERWSASQCWKSLPQLPKKTHPSKPQQRKQGHSQAVETETARPKRSVRRVPAANTDNNTVQGQAASETEKPKRSFRKITSGHPVVDAVQENPQSELEKVKRNLRKVHNPVVESNIQPEVDVEKPKQSLEKASSTPSEKPKPSAEKVSNTPREKPKPIAEKASSAPSEKPKQSLEKVSSAPGMPTEAVSSQALNSSAEKPKKVTPSKEADAIEFEPTLTLSPLKKTPEPLEKEEMFEVLQTDQPSIESLPVGTESNGKVETTAFTNGDACKEDPASNENHKSGVKKATTTTQGKQEHGEENGMQNTSSPSIPSYMAATASAKAKLRAQGSPRLSSSQQDSGEKSNSTRRHSLPSSTNAKISSQSPRTQRPVNGSGGKAGSKVDKTVLSSRDGNVKGNQAEWRR</sequence>
<feature type="compositionally biased region" description="Basic and acidic residues" evidence="4">
    <location>
        <begin position="449"/>
        <end position="461"/>
    </location>
</feature>
<dbReference type="GO" id="GO:0005516">
    <property type="term" value="F:calmodulin binding"/>
    <property type="evidence" value="ECO:0007669"/>
    <property type="project" value="UniProtKB-KW"/>
</dbReference>
<feature type="compositionally biased region" description="Basic residues" evidence="4">
    <location>
        <begin position="270"/>
        <end position="283"/>
    </location>
</feature>
<keyword evidence="1" id="KW-0112">Calmodulin-binding</keyword>
<keyword evidence="7" id="KW-1185">Reference proteome</keyword>
<comment type="caution">
    <text evidence="6">The sequence shown here is derived from an EMBL/GenBank/DDBJ whole genome shotgun (WGS) entry which is preliminary data.</text>
</comment>
<evidence type="ECO:0000256" key="4">
    <source>
        <dbReference type="SAM" id="MobiDB-lite"/>
    </source>
</evidence>
<feature type="compositionally biased region" description="Low complexity" evidence="4">
    <location>
        <begin position="466"/>
        <end position="475"/>
    </location>
</feature>
<feature type="compositionally biased region" description="Basic and acidic residues" evidence="4">
    <location>
        <begin position="520"/>
        <end position="532"/>
    </location>
</feature>
<evidence type="ECO:0000256" key="2">
    <source>
        <dbReference type="ARBA" id="ARBA00024341"/>
    </source>
</evidence>
<protein>
    <recommendedName>
        <fullName evidence="5">DUF4005 domain-containing protein</fullName>
    </recommendedName>
</protein>
<evidence type="ECO:0000313" key="7">
    <source>
        <dbReference type="Proteomes" id="UP001154282"/>
    </source>
</evidence>
<evidence type="ECO:0000256" key="1">
    <source>
        <dbReference type="ARBA" id="ARBA00022860"/>
    </source>
</evidence>
<dbReference type="EMBL" id="CAMGYJ010000004">
    <property type="protein sequence ID" value="CAI0399353.1"/>
    <property type="molecule type" value="Genomic_DNA"/>
</dbReference>
<feature type="compositionally biased region" description="Polar residues" evidence="4">
    <location>
        <begin position="438"/>
        <end position="448"/>
    </location>
</feature>
<evidence type="ECO:0000259" key="5">
    <source>
        <dbReference type="Pfam" id="PF13178"/>
    </source>
</evidence>
<dbReference type="CDD" id="cd23767">
    <property type="entry name" value="IQCD"/>
    <property type="match status" value="1"/>
</dbReference>
<reference evidence="6" key="1">
    <citation type="submission" date="2022-08" db="EMBL/GenBank/DDBJ databases">
        <authorList>
            <person name="Gutierrez-Valencia J."/>
        </authorList>
    </citation>
    <scope>NUCLEOTIDE SEQUENCE</scope>
</reference>
<feature type="compositionally biased region" description="Polar residues" evidence="4">
    <location>
        <begin position="553"/>
        <end position="562"/>
    </location>
</feature>
<feature type="region of interest" description="Disordered" evidence="4">
    <location>
        <begin position="359"/>
        <end position="480"/>
    </location>
</feature>
<feature type="compositionally biased region" description="Basic and acidic residues" evidence="4">
    <location>
        <begin position="29"/>
        <end position="41"/>
    </location>
</feature>
<feature type="region of interest" description="Disordered" evidence="4">
    <location>
        <begin position="516"/>
        <end position="654"/>
    </location>
</feature>
<feature type="compositionally biased region" description="Basic and acidic residues" evidence="4">
    <location>
        <begin position="68"/>
        <end position="79"/>
    </location>
</feature>